<dbReference type="Proteomes" id="UP000499080">
    <property type="component" value="Unassembled WGS sequence"/>
</dbReference>
<feature type="region of interest" description="Disordered" evidence="1">
    <location>
        <begin position="1"/>
        <end position="93"/>
    </location>
</feature>
<dbReference type="EMBL" id="BGPR01000104">
    <property type="protein sequence ID" value="GBL94694.1"/>
    <property type="molecule type" value="Genomic_DNA"/>
</dbReference>
<reference evidence="2 3" key="1">
    <citation type="journal article" date="2019" name="Sci. Rep.">
        <title>Orb-weaving spider Araneus ventricosus genome elucidates the spidroin gene catalogue.</title>
        <authorList>
            <person name="Kono N."/>
            <person name="Nakamura H."/>
            <person name="Ohtoshi R."/>
            <person name="Moran D.A.P."/>
            <person name="Shinohara A."/>
            <person name="Yoshida Y."/>
            <person name="Fujiwara M."/>
            <person name="Mori M."/>
            <person name="Tomita M."/>
            <person name="Arakawa K."/>
        </authorList>
    </citation>
    <scope>NUCLEOTIDE SEQUENCE [LARGE SCALE GENOMIC DNA]</scope>
</reference>
<sequence length="253" mass="29076">MPRRISVTIKETAGVVSPKSSRIRPNADEDVLACEDNEDETNTDSEEDAEEREEDSETDQDDESSGEDEVPDQEVYVGKAKVPKWSKTKPSARMRRRTRNILLCLPDTIGDARKSRSSYGCWNCINSEVINVSTSILDPKASRRRGYVKVLCEELCLEQLQRISIQTHEMPMELQLRLRQVQPTPQHQDVPSCHDGQRKRCTKCPEMKKVRYSRCEYLKFSSVVFSLGHAFIVCETYYKHAFQDLQIEPIDEG</sequence>
<organism evidence="2 3">
    <name type="scientific">Araneus ventricosus</name>
    <name type="common">Orbweaver spider</name>
    <name type="synonym">Epeira ventricosa</name>
    <dbReference type="NCBI Taxonomy" id="182803"/>
    <lineage>
        <taxon>Eukaryota</taxon>
        <taxon>Metazoa</taxon>
        <taxon>Ecdysozoa</taxon>
        <taxon>Arthropoda</taxon>
        <taxon>Chelicerata</taxon>
        <taxon>Arachnida</taxon>
        <taxon>Araneae</taxon>
        <taxon>Araneomorphae</taxon>
        <taxon>Entelegynae</taxon>
        <taxon>Araneoidea</taxon>
        <taxon>Araneidae</taxon>
        <taxon>Araneus</taxon>
    </lineage>
</organism>
<protein>
    <recommendedName>
        <fullName evidence="4">PiggyBac transposable element-derived protein domain-containing protein</fullName>
    </recommendedName>
</protein>
<comment type="caution">
    <text evidence="2">The sequence shown here is derived from an EMBL/GenBank/DDBJ whole genome shotgun (WGS) entry which is preliminary data.</text>
</comment>
<proteinExistence type="predicted"/>
<gene>
    <name evidence="2" type="ORF">AVEN_84003_1</name>
</gene>
<keyword evidence="3" id="KW-1185">Reference proteome</keyword>
<dbReference type="AlphaFoldDB" id="A0A4Y2BU97"/>
<evidence type="ECO:0000256" key="1">
    <source>
        <dbReference type="SAM" id="MobiDB-lite"/>
    </source>
</evidence>
<name>A0A4Y2BU97_ARAVE</name>
<evidence type="ECO:0000313" key="3">
    <source>
        <dbReference type="Proteomes" id="UP000499080"/>
    </source>
</evidence>
<feature type="compositionally biased region" description="Acidic residues" evidence="1">
    <location>
        <begin position="28"/>
        <end position="72"/>
    </location>
</feature>
<evidence type="ECO:0000313" key="2">
    <source>
        <dbReference type="EMBL" id="GBL94694.1"/>
    </source>
</evidence>
<feature type="compositionally biased region" description="Basic residues" evidence="1">
    <location>
        <begin position="81"/>
        <end position="93"/>
    </location>
</feature>
<accession>A0A4Y2BU97</accession>
<evidence type="ECO:0008006" key="4">
    <source>
        <dbReference type="Google" id="ProtNLM"/>
    </source>
</evidence>